<dbReference type="Proteomes" id="UP000050525">
    <property type="component" value="Unassembled WGS sequence"/>
</dbReference>
<keyword evidence="2" id="KW-1185">Reference proteome</keyword>
<evidence type="ECO:0000313" key="1">
    <source>
        <dbReference type="EMBL" id="KYO45842.1"/>
    </source>
</evidence>
<reference evidence="1 2" key="1">
    <citation type="journal article" date="2012" name="Genome Biol.">
        <title>Sequencing three crocodilian genomes to illuminate the evolution of archosaurs and amniotes.</title>
        <authorList>
            <person name="St John J.A."/>
            <person name="Braun E.L."/>
            <person name="Isberg S.R."/>
            <person name="Miles L.G."/>
            <person name="Chong A.Y."/>
            <person name="Gongora J."/>
            <person name="Dalzell P."/>
            <person name="Moran C."/>
            <person name="Bed'hom B."/>
            <person name="Abzhanov A."/>
            <person name="Burgess S.C."/>
            <person name="Cooksey A.M."/>
            <person name="Castoe T.A."/>
            <person name="Crawford N.G."/>
            <person name="Densmore L.D."/>
            <person name="Drew J.C."/>
            <person name="Edwards S.V."/>
            <person name="Faircloth B.C."/>
            <person name="Fujita M.K."/>
            <person name="Greenwold M.J."/>
            <person name="Hoffmann F.G."/>
            <person name="Howard J.M."/>
            <person name="Iguchi T."/>
            <person name="Janes D.E."/>
            <person name="Khan S.Y."/>
            <person name="Kohno S."/>
            <person name="de Koning A.J."/>
            <person name="Lance S.L."/>
            <person name="McCarthy F.M."/>
            <person name="McCormack J.E."/>
            <person name="Merchant M.E."/>
            <person name="Peterson D.G."/>
            <person name="Pollock D.D."/>
            <person name="Pourmand N."/>
            <person name="Raney B.J."/>
            <person name="Roessler K.A."/>
            <person name="Sanford J.R."/>
            <person name="Sawyer R.H."/>
            <person name="Schmidt C.J."/>
            <person name="Triplett E.W."/>
            <person name="Tuberville T.D."/>
            <person name="Venegas-Anaya M."/>
            <person name="Howard J.T."/>
            <person name="Jarvis E.D."/>
            <person name="Guillette L.J.Jr."/>
            <person name="Glenn T.C."/>
            <person name="Green R.E."/>
            <person name="Ray D.A."/>
        </authorList>
    </citation>
    <scope>NUCLEOTIDE SEQUENCE [LARGE SCALE GENOMIC DNA]</scope>
    <source>
        <strain evidence="1">KSC_2009_1</strain>
    </source>
</reference>
<gene>
    <name evidence="1" type="ORF">Y1Q_0021479</name>
</gene>
<organism evidence="1 2">
    <name type="scientific">Alligator mississippiensis</name>
    <name type="common">American alligator</name>
    <dbReference type="NCBI Taxonomy" id="8496"/>
    <lineage>
        <taxon>Eukaryota</taxon>
        <taxon>Metazoa</taxon>
        <taxon>Chordata</taxon>
        <taxon>Craniata</taxon>
        <taxon>Vertebrata</taxon>
        <taxon>Euteleostomi</taxon>
        <taxon>Archelosauria</taxon>
        <taxon>Archosauria</taxon>
        <taxon>Crocodylia</taxon>
        <taxon>Alligatoridae</taxon>
        <taxon>Alligatorinae</taxon>
        <taxon>Alligator</taxon>
    </lineage>
</organism>
<evidence type="ECO:0000313" key="2">
    <source>
        <dbReference type="Proteomes" id="UP000050525"/>
    </source>
</evidence>
<accession>A0A151P9Y4</accession>
<comment type="caution">
    <text evidence="1">The sequence shown here is derived from an EMBL/GenBank/DDBJ whole genome shotgun (WGS) entry which is preliminary data.</text>
</comment>
<dbReference type="EMBL" id="AKHW03000533">
    <property type="protein sequence ID" value="KYO45842.1"/>
    <property type="molecule type" value="Genomic_DNA"/>
</dbReference>
<protein>
    <submittedName>
        <fullName evidence="1">Uncharacterized protein</fullName>
    </submittedName>
</protein>
<name>A0A151P9Y4_ALLMI</name>
<sequence>MVILAHLQSLPLPLPRPSPCFLVGCHPIPSRPYLGSSVPSLQPHSSCTSGPWQHLAGSTPLLPQMVYFKSETDGDTDFFKGRP</sequence>
<dbReference type="AlphaFoldDB" id="A0A151P9Y4"/>
<proteinExistence type="predicted"/>